<dbReference type="PANTHER" id="PTHR12428:SF65">
    <property type="entry name" value="CYTOCHROME C OXIDASE ASSEMBLY PROTEIN COX18, MITOCHONDRIAL"/>
    <property type="match status" value="1"/>
</dbReference>
<keyword evidence="2" id="KW-0813">Transport</keyword>
<keyword evidence="13" id="KW-1185">Reference proteome</keyword>
<evidence type="ECO:0000256" key="6">
    <source>
        <dbReference type="ARBA" id="ARBA00022989"/>
    </source>
</evidence>
<keyword evidence="8" id="KW-0143">Chaperone</keyword>
<dbReference type="InterPro" id="IPR028055">
    <property type="entry name" value="YidC/Oxa/ALB_C"/>
</dbReference>
<evidence type="ECO:0000256" key="10">
    <source>
        <dbReference type="SAM" id="Phobius"/>
    </source>
</evidence>
<sequence length="399" mass="45993">MRYKQFLFPEEQKKTQWLKITWKWTKIVLGTFLLVSTIWGCGQMMGDSNVATSSVVSLYDFQKHNIAAVFFELLIGTDGVFKHHVFHFENGAIYEYSFNGISTWGQAWAETKSPFYGLFVYPIAWLLVNIAHGMSGGYTNIVNPVAVLFAILFTTLIIKMITLVFTFKAQQNQEKMQAIQLKTSEIQAKYKYSRDPQAKQKMQMELMGIYKKEGINPIASFIPMFLSIPFLTAMFTVIKSTTLLKTTQIGLIKLIETPWSMITHGEWIYLVIVVVYLPIQLTSMLLPMFLNRSRQKVKTKESKAAMKKQVIIQSVFIVLFTAFVFGTPSGVGIYWIISGGIQIIQTLGFHYYNKQKRNRYKRKGTIQESFSTKIKNQFNKITKINQRQKPKKAKISLKY</sequence>
<keyword evidence="3" id="KW-1003">Cell membrane</keyword>
<keyword evidence="6 10" id="KW-1133">Transmembrane helix</keyword>
<evidence type="ECO:0000256" key="7">
    <source>
        <dbReference type="ARBA" id="ARBA00023136"/>
    </source>
</evidence>
<dbReference type="GO" id="GO:0015031">
    <property type="term" value="P:protein transport"/>
    <property type="evidence" value="ECO:0007669"/>
    <property type="project" value="UniProtKB-KW"/>
</dbReference>
<dbReference type="InterPro" id="IPR001708">
    <property type="entry name" value="YidC/ALB3/OXA1/COX18"/>
</dbReference>
<dbReference type="GO" id="GO:0005886">
    <property type="term" value="C:plasma membrane"/>
    <property type="evidence" value="ECO:0007669"/>
    <property type="project" value="UniProtKB-SubCell"/>
</dbReference>
<feature type="transmembrane region" description="Helical" evidence="10">
    <location>
        <begin position="146"/>
        <end position="167"/>
    </location>
</feature>
<dbReference type="RefSeq" id="WP_168105033.1">
    <property type="nucleotide sequence ID" value="NZ_CP051215.1"/>
</dbReference>
<dbReference type="InterPro" id="IPR047196">
    <property type="entry name" value="YidC_ALB_C"/>
</dbReference>
<dbReference type="NCBIfam" id="TIGR03592">
    <property type="entry name" value="yidC_oxa1_cterm"/>
    <property type="match status" value="1"/>
</dbReference>
<evidence type="ECO:0000256" key="8">
    <source>
        <dbReference type="ARBA" id="ARBA00023186"/>
    </source>
</evidence>
<comment type="caution">
    <text evidence="12">The sequence shown here is derived from an EMBL/GenBank/DDBJ whole genome shotgun (WGS) entry which is preliminary data.</text>
</comment>
<name>A0A846U9K2_9MOLU</name>
<feature type="transmembrane region" description="Helical" evidence="10">
    <location>
        <begin position="267"/>
        <end position="290"/>
    </location>
</feature>
<gene>
    <name evidence="12" type="primary">yidC</name>
    <name evidence="12" type="ORF">HER12_02140</name>
</gene>
<dbReference type="GO" id="GO:0051205">
    <property type="term" value="P:protein insertion into membrane"/>
    <property type="evidence" value="ECO:0007669"/>
    <property type="project" value="TreeGrafter"/>
</dbReference>
<evidence type="ECO:0000256" key="9">
    <source>
        <dbReference type="RuleBase" id="RU003945"/>
    </source>
</evidence>
<accession>A0A846U9K2</accession>
<feature type="transmembrane region" description="Helical" evidence="10">
    <location>
        <begin position="214"/>
        <end position="238"/>
    </location>
</feature>
<evidence type="ECO:0000256" key="1">
    <source>
        <dbReference type="ARBA" id="ARBA00004651"/>
    </source>
</evidence>
<keyword evidence="5" id="KW-0653">Protein transport</keyword>
<feature type="transmembrane region" description="Helical" evidence="10">
    <location>
        <begin position="333"/>
        <end position="352"/>
    </location>
</feature>
<protein>
    <submittedName>
        <fullName evidence="12">Membrane protein insertase YidC</fullName>
    </submittedName>
</protein>
<dbReference type="Pfam" id="PF02096">
    <property type="entry name" value="60KD_IMP"/>
    <property type="match status" value="1"/>
</dbReference>
<feature type="transmembrane region" description="Helical" evidence="10">
    <location>
        <begin position="310"/>
        <end position="327"/>
    </location>
</feature>
<dbReference type="CDD" id="cd20070">
    <property type="entry name" value="5TM_YidC_Alb3"/>
    <property type="match status" value="1"/>
</dbReference>
<dbReference type="EMBL" id="JAAVVK010000002">
    <property type="protein sequence ID" value="NKE38553.1"/>
    <property type="molecule type" value="Genomic_DNA"/>
</dbReference>
<organism evidence="12 13">
    <name type="scientific">Spiroplasma platyhelix PALS-1</name>
    <dbReference type="NCBI Taxonomy" id="1276218"/>
    <lineage>
        <taxon>Bacteria</taxon>
        <taxon>Bacillati</taxon>
        <taxon>Mycoplasmatota</taxon>
        <taxon>Mollicutes</taxon>
        <taxon>Entomoplasmatales</taxon>
        <taxon>Spiroplasmataceae</taxon>
        <taxon>Spiroplasma</taxon>
    </lineage>
</organism>
<dbReference type="GO" id="GO:0032977">
    <property type="term" value="F:membrane insertase activity"/>
    <property type="evidence" value="ECO:0007669"/>
    <property type="project" value="InterPro"/>
</dbReference>
<feature type="domain" description="Membrane insertase YidC/Oxa/ALB C-terminal" evidence="11">
    <location>
        <begin position="149"/>
        <end position="347"/>
    </location>
</feature>
<evidence type="ECO:0000256" key="4">
    <source>
        <dbReference type="ARBA" id="ARBA00022692"/>
    </source>
</evidence>
<feature type="transmembrane region" description="Helical" evidence="10">
    <location>
        <begin position="115"/>
        <end position="134"/>
    </location>
</feature>
<comment type="subcellular location">
    <subcellularLocation>
        <location evidence="1">Cell membrane</location>
        <topology evidence="1">Multi-pass membrane protein</topology>
    </subcellularLocation>
    <subcellularLocation>
        <location evidence="9">Membrane</location>
        <topology evidence="9">Multi-pass membrane protein</topology>
    </subcellularLocation>
</comment>
<dbReference type="AlphaFoldDB" id="A0A846U9K2"/>
<dbReference type="Proteomes" id="UP000584587">
    <property type="component" value="Unassembled WGS sequence"/>
</dbReference>
<evidence type="ECO:0000256" key="3">
    <source>
        <dbReference type="ARBA" id="ARBA00022475"/>
    </source>
</evidence>
<evidence type="ECO:0000313" key="13">
    <source>
        <dbReference type="Proteomes" id="UP000584587"/>
    </source>
</evidence>
<evidence type="ECO:0000313" key="12">
    <source>
        <dbReference type="EMBL" id="NKE38553.1"/>
    </source>
</evidence>
<evidence type="ECO:0000259" key="11">
    <source>
        <dbReference type="Pfam" id="PF02096"/>
    </source>
</evidence>
<evidence type="ECO:0000256" key="5">
    <source>
        <dbReference type="ARBA" id="ARBA00022927"/>
    </source>
</evidence>
<dbReference type="PANTHER" id="PTHR12428">
    <property type="entry name" value="OXA1"/>
    <property type="match status" value="1"/>
</dbReference>
<proteinExistence type="inferred from homology"/>
<evidence type="ECO:0000256" key="2">
    <source>
        <dbReference type="ARBA" id="ARBA00022448"/>
    </source>
</evidence>
<feature type="transmembrane region" description="Helical" evidence="10">
    <location>
        <begin position="20"/>
        <end position="39"/>
    </location>
</feature>
<comment type="similarity">
    <text evidence="9">Belongs to the OXA1/ALB3/YidC family.</text>
</comment>
<keyword evidence="7 10" id="KW-0472">Membrane</keyword>
<keyword evidence="4 9" id="KW-0812">Transmembrane</keyword>
<reference evidence="12 13" key="1">
    <citation type="submission" date="2020-04" db="EMBL/GenBank/DDBJ databases">
        <title>Complete genome sequence of Spiroplasma platyhelix ATCC 51748, an insect isolate.</title>
        <authorList>
            <person name="Green E.A."/>
            <person name="Klassen J.L."/>
        </authorList>
    </citation>
    <scope>NUCLEOTIDE SEQUENCE [LARGE SCALE GENOMIC DNA]</scope>
    <source>
        <strain evidence="12 13">PALS-1</strain>
    </source>
</reference>